<protein>
    <submittedName>
        <fullName evidence="2">Uncharacterized protein</fullName>
    </submittedName>
</protein>
<accession>A0A2T6ALU3</accession>
<dbReference type="EMBL" id="QBKQ01000001">
    <property type="protein sequence ID" value="PTX44794.1"/>
    <property type="molecule type" value="Genomic_DNA"/>
</dbReference>
<comment type="caution">
    <text evidence="2">The sequence shown here is derived from an EMBL/GenBank/DDBJ whole genome shotgun (WGS) entry which is preliminary data.</text>
</comment>
<keyword evidence="1" id="KW-0732">Signal</keyword>
<feature type="signal peptide" evidence="1">
    <location>
        <begin position="1"/>
        <end position="18"/>
    </location>
</feature>
<name>A0A2T6ALU3_9FLAO</name>
<reference evidence="2 3" key="1">
    <citation type="submission" date="2018-04" db="EMBL/GenBank/DDBJ databases">
        <title>Genomic Encyclopedia of Archaeal and Bacterial Type Strains, Phase II (KMG-II): from individual species to whole genera.</title>
        <authorList>
            <person name="Goeker M."/>
        </authorList>
    </citation>
    <scope>NUCLEOTIDE SEQUENCE [LARGE SCALE GENOMIC DNA]</scope>
    <source>
        <strain evidence="2 3">DSM 23082</strain>
    </source>
</reference>
<organism evidence="2 3">
    <name type="scientific">Christiangramia gaetbulicola</name>
    <dbReference type="NCBI Taxonomy" id="703340"/>
    <lineage>
        <taxon>Bacteria</taxon>
        <taxon>Pseudomonadati</taxon>
        <taxon>Bacteroidota</taxon>
        <taxon>Flavobacteriia</taxon>
        <taxon>Flavobacteriales</taxon>
        <taxon>Flavobacteriaceae</taxon>
        <taxon>Christiangramia</taxon>
    </lineage>
</organism>
<gene>
    <name evidence="2" type="ORF">C8P64_0776</name>
</gene>
<proteinExistence type="predicted"/>
<dbReference type="AlphaFoldDB" id="A0A2T6ALU3"/>
<sequence length="182" mass="21541">MYKIFFILFLLTSINCVAQNDYQLIAKVSGNMPEFEYIIDIHRNSQNTKICFSEYTGKEKFSKADKEKIEELRNKKDRKASDIKELMNLYDNSKIFTKECFNYSVNHPIIKISDSIIQSKEDIISEIKRNKNRVVLDAIQVEVTIKNKNGVDYSYHIHAPDNENYELFRRLIYEISEEFSIE</sequence>
<keyword evidence="3" id="KW-1185">Reference proteome</keyword>
<evidence type="ECO:0000256" key="1">
    <source>
        <dbReference type="SAM" id="SignalP"/>
    </source>
</evidence>
<feature type="chain" id="PRO_5015781622" evidence="1">
    <location>
        <begin position="19"/>
        <end position="182"/>
    </location>
</feature>
<dbReference type="OrthoDB" id="1443846at2"/>
<dbReference type="RefSeq" id="WP_108170715.1">
    <property type="nucleotide sequence ID" value="NZ_QBKQ01000001.1"/>
</dbReference>
<evidence type="ECO:0000313" key="2">
    <source>
        <dbReference type="EMBL" id="PTX44794.1"/>
    </source>
</evidence>
<evidence type="ECO:0000313" key="3">
    <source>
        <dbReference type="Proteomes" id="UP000244174"/>
    </source>
</evidence>
<dbReference type="Proteomes" id="UP000244174">
    <property type="component" value="Unassembled WGS sequence"/>
</dbReference>